<dbReference type="PANTHER" id="PTHR33362:SF5">
    <property type="entry name" value="C4-DICARBOXYLATE TRAP TRANSPORTER LARGE PERMEASE PROTEIN DCTM"/>
    <property type="match status" value="1"/>
</dbReference>
<dbReference type="InterPro" id="IPR004681">
    <property type="entry name" value="TRAP_DctM"/>
</dbReference>
<keyword evidence="3" id="KW-0997">Cell inner membrane</keyword>
<feature type="transmembrane region" description="Helical" evidence="7">
    <location>
        <begin position="353"/>
        <end position="377"/>
    </location>
</feature>
<feature type="transmembrane region" description="Helical" evidence="7">
    <location>
        <begin position="317"/>
        <end position="341"/>
    </location>
</feature>
<keyword evidence="4 7" id="KW-0812">Transmembrane</keyword>
<evidence type="ECO:0000256" key="3">
    <source>
        <dbReference type="ARBA" id="ARBA00022519"/>
    </source>
</evidence>
<evidence type="ECO:0000313" key="9">
    <source>
        <dbReference type="EMBL" id="SUZ78271.1"/>
    </source>
</evidence>
<feature type="transmembrane region" description="Helical" evidence="7">
    <location>
        <begin position="389"/>
        <end position="409"/>
    </location>
</feature>
<feature type="transmembrane region" description="Helical" evidence="7">
    <location>
        <begin position="72"/>
        <end position="101"/>
    </location>
</feature>
<feature type="transmembrane region" description="Helical" evidence="7">
    <location>
        <begin position="204"/>
        <end position="229"/>
    </location>
</feature>
<feature type="transmembrane region" description="Helical" evidence="7">
    <location>
        <begin position="6"/>
        <end position="22"/>
    </location>
</feature>
<dbReference type="InterPro" id="IPR010656">
    <property type="entry name" value="DctM"/>
</dbReference>
<sequence length="483" mass="52070">MAGMYVAAALGCLSLIMMYFFSDAPLWNIMANKAWESNTSFILVAVPLFVLMGELMNRSGMGEKMYSVISKWIFFLPGGLIHTNIVSCAIFAACSGSSVATSATISRVSLPSFRQRGYSERMVIGSLAAGGTLGILIPPSISLIIYGVLVEESIGRLYLAGFIPGFMLAGIFMIMIAGLAIVWKGMAPREQGASFSSVAGWVDRIISLVGLVPMIVLILIVLGSIYAGIATPSEAAAFGVSGAFVLAVLMNSQGVTAPILAKFLMLTGLINIVPDSFKEEMRSHEMPDGAMWRATVNTNWNIVLSAMISTMRTTGMIFLIILAAFTLSFAFARLGISAQIADQITSWDLSPTMLVLVLIVFYLILGTFMESFAMMVTTVPILVPTLEQAGVDLVWFGIIMVILVEAALISPPEGINLYVLHGVRQDVDREQAELANEIVQESTIADVWIGVLPFMACMGITVILVMLFPQIALWLPDLVKGSR</sequence>
<feature type="transmembrane region" description="Helical" evidence="7">
    <location>
        <begin position="122"/>
        <end position="146"/>
    </location>
</feature>
<gene>
    <name evidence="9" type="ORF">METZ01_LOCUS31125</name>
</gene>
<feature type="transmembrane region" description="Helical" evidence="7">
    <location>
        <begin position="34"/>
        <end position="52"/>
    </location>
</feature>
<evidence type="ECO:0000256" key="1">
    <source>
        <dbReference type="ARBA" id="ARBA00004429"/>
    </source>
</evidence>
<keyword evidence="2" id="KW-1003">Cell membrane</keyword>
<reference evidence="9" key="1">
    <citation type="submission" date="2018-05" db="EMBL/GenBank/DDBJ databases">
        <authorList>
            <person name="Lanie J.A."/>
            <person name="Ng W.-L."/>
            <person name="Kazmierczak K.M."/>
            <person name="Andrzejewski T.M."/>
            <person name="Davidsen T.M."/>
            <person name="Wayne K.J."/>
            <person name="Tettelin H."/>
            <person name="Glass J.I."/>
            <person name="Rusch D."/>
            <person name="Podicherti R."/>
            <person name="Tsui H.-C.T."/>
            <person name="Winkler M.E."/>
        </authorList>
    </citation>
    <scope>NUCLEOTIDE SEQUENCE</scope>
</reference>
<feature type="transmembrane region" description="Helical" evidence="7">
    <location>
        <begin position="235"/>
        <end position="261"/>
    </location>
</feature>
<feature type="domain" description="TRAP C4-dicarboxylate transport system permease DctM subunit" evidence="8">
    <location>
        <begin position="3"/>
        <end position="471"/>
    </location>
</feature>
<evidence type="ECO:0000256" key="7">
    <source>
        <dbReference type="SAM" id="Phobius"/>
    </source>
</evidence>
<organism evidence="9">
    <name type="scientific">marine metagenome</name>
    <dbReference type="NCBI Taxonomy" id="408172"/>
    <lineage>
        <taxon>unclassified sequences</taxon>
        <taxon>metagenomes</taxon>
        <taxon>ecological metagenomes</taxon>
    </lineage>
</organism>
<feature type="transmembrane region" description="Helical" evidence="7">
    <location>
        <begin position="158"/>
        <end position="183"/>
    </location>
</feature>
<evidence type="ECO:0000259" key="8">
    <source>
        <dbReference type="Pfam" id="PF06808"/>
    </source>
</evidence>
<dbReference type="GO" id="GO:0022857">
    <property type="term" value="F:transmembrane transporter activity"/>
    <property type="evidence" value="ECO:0007669"/>
    <property type="project" value="TreeGrafter"/>
</dbReference>
<proteinExistence type="predicted"/>
<evidence type="ECO:0000256" key="6">
    <source>
        <dbReference type="ARBA" id="ARBA00023136"/>
    </source>
</evidence>
<evidence type="ECO:0000256" key="4">
    <source>
        <dbReference type="ARBA" id="ARBA00022692"/>
    </source>
</evidence>
<evidence type="ECO:0000256" key="5">
    <source>
        <dbReference type="ARBA" id="ARBA00022989"/>
    </source>
</evidence>
<accession>A0A381QG25</accession>
<dbReference type="PANTHER" id="PTHR33362">
    <property type="entry name" value="SIALIC ACID TRAP TRANSPORTER PERMEASE PROTEIN SIAT-RELATED"/>
    <property type="match status" value="1"/>
</dbReference>
<dbReference type="Pfam" id="PF06808">
    <property type="entry name" value="DctM"/>
    <property type="match status" value="1"/>
</dbReference>
<keyword evidence="5 7" id="KW-1133">Transmembrane helix</keyword>
<dbReference type="AlphaFoldDB" id="A0A381QG25"/>
<keyword evidence="6 7" id="KW-0472">Membrane</keyword>
<dbReference type="EMBL" id="UINC01001347">
    <property type="protein sequence ID" value="SUZ78271.1"/>
    <property type="molecule type" value="Genomic_DNA"/>
</dbReference>
<name>A0A381QG25_9ZZZZ</name>
<feature type="transmembrane region" description="Helical" evidence="7">
    <location>
        <begin position="447"/>
        <end position="475"/>
    </location>
</feature>
<dbReference type="GO" id="GO:0005886">
    <property type="term" value="C:plasma membrane"/>
    <property type="evidence" value="ECO:0007669"/>
    <property type="project" value="UniProtKB-SubCell"/>
</dbReference>
<protein>
    <recommendedName>
        <fullName evidence="8">TRAP C4-dicarboxylate transport system permease DctM subunit domain-containing protein</fullName>
    </recommendedName>
</protein>
<comment type="subcellular location">
    <subcellularLocation>
        <location evidence="1">Cell inner membrane</location>
        <topology evidence="1">Multi-pass membrane protein</topology>
    </subcellularLocation>
</comment>
<evidence type="ECO:0000256" key="2">
    <source>
        <dbReference type="ARBA" id="ARBA00022475"/>
    </source>
</evidence>